<organism evidence="2 3">
    <name type="scientific">Hoylesella marshii DSM 16973 = JCM 13450</name>
    <dbReference type="NCBI Taxonomy" id="862515"/>
    <lineage>
        <taxon>Bacteria</taxon>
        <taxon>Pseudomonadati</taxon>
        <taxon>Bacteroidota</taxon>
        <taxon>Bacteroidia</taxon>
        <taxon>Bacteroidales</taxon>
        <taxon>Prevotellaceae</taxon>
        <taxon>Hoylesella</taxon>
    </lineage>
</organism>
<feature type="region of interest" description="Disordered" evidence="1">
    <location>
        <begin position="19"/>
        <end position="52"/>
    </location>
</feature>
<feature type="compositionally biased region" description="Acidic residues" evidence="1">
    <location>
        <begin position="31"/>
        <end position="41"/>
    </location>
</feature>
<sequence>MRLAVSGDIAEQFPVNSWHSINEGDAKSGDFDADEWEDDEQTTGTGYNLWTE</sequence>
<proteinExistence type="predicted"/>
<accession>E0NRR8</accession>
<protein>
    <submittedName>
        <fullName evidence="2">Uncharacterized protein</fullName>
    </submittedName>
</protein>
<keyword evidence="3" id="KW-1185">Reference proteome</keyword>
<dbReference type="RefSeq" id="WP_006948724.1">
    <property type="nucleotide sequence ID" value="NZ_GL397214.1"/>
</dbReference>
<dbReference type="BioCyc" id="PMAR862515-HMP:GMOO-884-MONOMER"/>
<comment type="caution">
    <text evidence="2">The sequence shown here is derived from an EMBL/GenBank/DDBJ whole genome shotgun (WGS) entry which is preliminary data.</text>
</comment>
<reference evidence="2" key="1">
    <citation type="submission" date="2010-07" db="EMBL/GenBank/DDBJ databases">
        <authorList>
            <person name="Muzny D."/>
            <person name="Qin X."/>
            <person name="Deng J."/>
            <person name="Jiang H."/>
            <person name="Liu Y."/>
            <person name="Qu J."/>
            <person name="Song X.-Z."/>
            <person name="Zhang L."/>
            <person name="Thornton R."/>
            <person name="Coyle M."/>
            <person name="Francisco L."/>
            <person name="Jackson L."/>
            <person name="Javaid M."/>
            <person name="Korchina V."/>
            <person name="Kovar C."/>
            <person name="Mata R."/>
            <person name="Mathew T."/>
            <person name="Ngo R."/>
            <person name="Nguyen L."/>
            <person name="Nguyen N."/>
            <person name="Okwuonu G."/>
            <person name="Ongeri F."/>
            <person name="Pham C."/>
            <person name="Simmons D."/>
            <person name="Wilczek-Boney K."/>
            <person name="Hale W."/>
            <person name="Jakkamsetti A."/>
            <person name="Pham P."/>
            <person name="Ruth R."/>
            <person name="San Lucas F."/>
            <person name="Warren J."/>
            <person name="Zhang J."/>
            <person name="Zhao Z."/>
            <person name="Zhou C."/>
            <person name="Zhu D."/>
            <person name="Lee S."/>
            <person name="Bess C."/>
            <person name="Blankenburg K."/>
            <person name="Forbes L."/>
            <person name="Fu Q."/>
            <person name="Gubbala S."/>
            <person name="Hirani K."/>
            <person name="Jayaseelan J.C."/>
            <person name="Lara F."/>
            <person name="Munidasa M."/>
            <person name="Palculict T."/>
            <person name="Patil S."/>
            <person name="Pu L.-L."/>
            <person name="Saada N."/>
            <person name="Tang L."/>
            <person name="Weissenberger G."/>
            <person name="Zhu Y."/>
            <person name="Hemphill L."/>
            <person name="Shang Y."/>
            <person name="Youmans B."/>
            <person name="Ayvaz T."/>
            <person name="Ross M."/>
            <person name="Santibanez J."/>
            <person name="Aqrawi P."/>
            <person name="Gross S."/>
            <person name="Joshi V."/>
            <person name="Fowler G."/>
            <person name="Nazareth L."/>
            <person name="Reid J."/>
            <person name="Worley K."/>
            <person name="Petrosino J."/>
            <person name="Highlander S."/>
            <person name="Gibbs R."/>
        </authorList>
    </citation>
    <scope>NUCLEOTIDE SEQUENCE [LARGE SCALE GENOMIC DNA]</scope>
    <source>
        <strain evidence="2">DSM 16973</strain>
    </source>
</reference>
<name>E0NRR8_9BACT</name>
<dbReference type="Proteomes" id="UP000004394">
    <property type="component" value="Unassembled WGS sequence"/>
</dbReference>
<gene>
    <name evidence="2" type="ORF">HMPREF0658_0869</name>
</gene>
<dbReference type="AlphaFoldDB" id="E0NRR8"/>
<evidence type="ECO:0000313" key="2">
    <source>
        <dbReference type="EMBL" id="EFM02206.1"/>
    </source>
</evidence>
<dbReference type="HOGENOM" id="CLU_203251_0_0_10"/>
<dbReference type="EMBL" id="AEEI01000027">
    <property type="protein sequence ID" value="EFM02206.1"/>
    <property type="molecule type" value="Genomic_DNA"/>
</dbReference>
<evidence type="ECO:0000256" key="1">
    <source>
        <dbReference type="SAM" id="MobiDB-lite"/>
    </source>
</evidence>
<feature type="compositionally biased region" description="Polar residues" evidence="1">
    <location>
        <begin position="42"/>
        <end position="52"/>
    </location>
</feature>
<evidence type="ECO:0000313" key="3">
    <source>
        <dbReference type="Proteomes" id="UP000004394"/>
    </source>
</evidence>